<dbReference type="EnsemblPlants" id="AUR62024559-RA">
    <property type="protein sequence ID" value="AUR62024559-RA:cds"/>
    <property type="gene ID" value="AUR62024559"/>
</dbReference>
<dbReference type="Gramene" id="AUR62024559-RA">
    <property type="protein sequence ID" value="AUR62024559-RA:cds"/>
    <property type="gene ID" value="AUR62024559"/>
</dbReference>
<proteinExistence type="predicted"/>
<feature type="compositionally biased region" description="Low complexity" evidence="1">
    <location>
        <begin position="110"/>
        <end position="125"/>
    </location>
</feature>
<feature type="compositionally biased region" description="Polar residues" evidence="1">
    <location>
        <begin position="93"/>
        <end position="109"/>
    </location>
</feature>
<dbReference type="Proteomes" id="UP000596660">
    <property type="component" value="Unplaced"/>
</dbReference>
<name>A0A803M794_CHEQI</name>
<accession>A0A803M794</accession>
<sequence>NNNTNQTTDQDLVAQLLKSLANPSGLHSGKGLSRLLHEPQKLLNGGMVNGNENSEKILAYLLDDQQNTPRVTDQHVQLPDSEIPRKGLYPANSRGSEIQDSHQSSPPQTSGNSDSASAQSPSSFSGEAHSCTDRIVFKLFGKEPSDFPIVLRGKILNWLAHSPTEIESYIKPGCIILTVYLRLAESSWEEVCSDLSSRLTRLFAISDDTFWRTGWVYV</sequence>
<keyword evidence="3" id="KW-1185">Reference proteome</keyword>
<reference evidence="2" key="2">
    <citation type="submission" date="2021-03" db="UniProtKB">
        <authorList>
            <consortium name="EnsemblPlants"/>
        </authorList>
    </citation>
    <scope>IDENTIFICATION</scope>
</reference>
<feature type="region of interest" description="Disordered" evidence="1">
    <location>
        <begin position="70"/>
        <end position="127"/>
    </location>
</feature>
<reference evidence="2" key="1">
    <citation type="journal article" date="2017" name="Nature">
        <title>The genome of Chenopodium quinoa.</title>
        <authorList>
            <person name="Jarvis D.E."/>
            <person name="Ho Y.S."/>
            <person name="Lightfoot D.J."/>
            <person name="Schmoeckel S.M."/>
            <person name="Li B."/>
            <person name="Borm T.J.A."/>
            <person name="Ohyanagi H."/>
            <person name="Mineta K."/>
            <person name="Michell C.T."/>
            <person name="Saber N."/>
            <person name="Kharbatia N.M."/>
            <person name="Rupper R.R."/>
            <person name="Sharp A.R."/>
            <person name="Dally N."/>
            <person name="Boughton B.A."/>
            <person name="Woo Y.H."/>
            <person name="Gao G."/>
            <person name="Schijlen E.G.W.M."/>
            <person name="Guo X."/>
            <person name="Momin A.A."/>
            <person name="Negrao S."/>
            <person name="Al-Babili S."/>
            <person name="Gehring C."/>
            <person name="Roessner U."/>
            <person name="Jung C."/>
            <person name="Murphy K."/>
            <person name="Arold S.T."/>
            <person name="Gojobori T."/>
            <person name="van der Linden C.G."/>
            <person name="van Loo E.N."/>
            <person name="Jellen E.N."/>
            <person name="Maughan P.J."/>
            <person name="Tester M."/>
        </authorList>
    </citation>
    <scope>NUCLEOTIDE SEQUENCE [LARGE SCALE GENOMIC DNA]</scope>
    <source>
        <strain evidence="2">cv. PI 614886</strain>
    </source>
</reference>
<organism evidence="2 3">
    <name type="scientific">Chenopodium quinoa</name>
    <name type="common">Quinoa</name>
    <dbReference type="NCBI Taxonomy" id="63459"/>
    <lineage>
        <taxon>Eukaryota</taxon>
        <taxon>Viridiplantae</taxon>
        <taxon>Streptophyta</taxon>
        <taxon>Embryophyta</taxon>
        <taxon>Tracheophyta</taxon>
        <taxon>Spermatophyta</taxon>
        <taxon>Magnoliopsida</taxon>
        <taxon>eudicotyledons</taxon>
        <taxon>Gunneridae</taxon>
        <taxon>Pentapetalae</taxon>
        <taxon>Caryophyllales</taxon>
        <taxon>Chenopodiaceae</taxon>
        <taxon>Chenopodioideae</taxon>
        <taxon>Atripliceae</taxon>
        <taxon>Chenopodium</taxon>
    </lineage>
</organism>
<dbReference type="AlphaFoldDB" id="A0A803M794"/>
<evidence type="ECO:0000256" key="1">
    <source>
        <dbReference type="SAM" id="MobiDB-lite"/>
    </source>
</evidence>
<evidence type="ECO:0000313" key="2">
    <source>
        <dbReference type="EnsemblPlants" id="AUR62024559-RA:cds"/>
    </source>
</evidence>
<protein>
    <submittedName>
        <fullName evidence="2">Uncharacterized protein</fullName>
    </submittedName>
</protein>
<evidence type="ECO:0000313" key="3">
    <source>
        <dbReference type="Proteomes" id="UP000596660"/>
    </source>
</evidence>